<dbReference type="EMBL" id="CP059894">
    <property type="protein sequence ID" value="QNJ90060.1"/>
    <property type="molecule type" value="Genomic_DNA"/>
</dbReference>
<evidence type="ECO:0000259" key="1">
    <source>
        <dbReference type="Pfam" id="PF03793"/>
    </source>
</evidence>
<dbReference type="KEGG" id="mflu:HZU40_17295"/>
<feature type="domain" description="PASTA" evidence="1">
    <location>
        <begin position="1"/>
        <end position="57"/>
    </location>
</feature>
<name>A0A7G8P6U4_9MYCO</name>
<reference evidence="2 3" key="1">
    <citation type="submission" date="2020-07" db="EMBL/GenBank/DDBJ databases">
        <title>Draft genome sequence of four isobutane-metabolizing strains capable of cometabolically degrading diverse ether contaminants.</title>
        <authorList>
            <person name="Chen W."/>
            <person name="Faulkner N."/>
            <person name="Smith C."/>
            <person name="Hyman M."/>
        </authorList>
    </citation>
    <scope>NUCLEOTIDE SEQUENCE [LARGE SCALE GENOMIC DNA]</scope>
    <source>
        <strain evidence="2 3">2A</strain>
    </source>
</reference>
<evidence type="ECO:0000313" key="2">
    <source>
        <dbReference type="EMBL" id="QNJ90060.1"/>
    </source>
</evidence>
<evidence type="ECO:0000313" key="3">
    <source>
        <dbReference type="Proteomes" id="UP000515498"/>
    </source>
</evidence>
<proteinExistence type="predicted"/>
<dbReference type="InterPro" id="IPR005543">
    <property type="entry name" value="PASTA_dom"/>
</dbReference>
<accession>A0A7G8P6U4</accession>
<dbReference type="AlphaFoldDB" id="A0A7G8P6U4"/>
<dbReference type="Proteomes" id="UP000515498">
    <property type="component" value="Chromosome"/>
</dbReference>
<sequence length="60" mass="6303">MQWDDVDRSLRSIGWSGTLVKGADVNDARYPAGVVASQSPAPGEHLGTADPITLHFANPG</sequence>
<dbReference type="CDD" id="cd06577">
    <property type="entry name" value="PASTA_pknB"/>
    <property type="match status" value="1"/>
</dbReference>
<dbReference type="Gene3D" id="3.30.10.20">
    <property type="match status" value="1"/>
</dbReference>
<organism evidence="2 3">
    <name type="scientific">Mycolicibacterium fluoranthenivorans</name>
    <dbReference type="NCBI Taxonomy" id="258505"/>
    <lineage>
        <taxon>Bacteria</taxon>
        <taxon>Bacillati</taxon>
        <taxon>Actinomycetota</taxon>
        <taxon>Actinomycetes</taxon>
        <taxon>Mycobacteriales</taxon>
        <taxon>Mycobacteriaceae</taxon>
        <taxon>Mycolicibacterium</taxon>
    </lineage>
</organism>
<gene>
    <name evidence="2" type="ORF">HZU40_17295</name>
</gene>
<protein>
    <submittedName>
        <fullName evidence="2">PASTA domain-containing protein</fullName>
    </submittedName>
</protein>
<dbReference type="Pfam" id="PF03793">
    <property type="entry name" value="PASTA"/>
    <property type="match status" value="1"/>
</dbReference>